<evidence type="ECO:0000313" key="3">
    <source>
        <dbReference type="Proteomes" id="UP001165289"/>
    </source>
</evidence>
<protein>
    <submittedName>
        <fullName evidence="2">Uncharacterized protein</fullName>
    </submittedName>
</protein>
<dbReference type="Proteomes" id="UP001165289">
    <property type="component" value="Unassembled WGS sequence"/>
</dbReference>
<reference evidence="2 3" key="1">
    <citation type="journal article" date="2023" name="BMC Biol.">
        <title>The compact genome of the sponge Oopsacas minuta (Hexactinellida) is lacking key metazoan core genes.</title>
        <authorList>
            <person name="Santini S."/>
            <person name="Schenkelaars Q."/>
            <person name="Jourda C."/>
            <person name="Duchesne M."/>
            <person name="Belahbib H."/>
            <person name="Rocher C."/>
            <person name="Selva M."/>
            <person name="Riesgo A."/>
            <person name="Vervoort M."/>
            <person name="Leys S.P."/>
            <person name="Kodjabachian L."/>
            <person name="Le Bivic A."/>
            <person name="Borchiellini C."/>
            <person name="Claverie J.M."/>
            <person name="Renard E."/>
        </authorList>
    </citation>
    <scope>NUCLEOTIDE SEQUENCE [LARGE SCALE GENOMIC DNA]</scope>
    <source>
        <strain evidence="2">SPO-2</strain>
    </source>
</reference>
<dbReference type="EMBL" id="JAKMXF010000188">
    <property type="protein sequence ID" value="KAI6655562.1"/>
    <property type="molecule type" value="Genomic_DNA"/>
</dbReference>
<gene>
    <name evidence="2" type="ORF">LOD99_2061</name>
</gene>
<evidence type="ECO:0000313" key="2">
    <source>
        <dbReference type="EMBL" id="KAI6655562.1"/>
    </source>
</evidence>
<keyword evidence="1" id="KW-0175">Coiled coil</keyword>
<proteinExistence type="predicted"/>
<evidence type="ECO:0000256" key="1">
    <source>
        <dbReference type="SAM" id="Coils"/>
    </source>
</evidence>
<sequence length="373" mass="44159">MLRTIKDKLKKTSEYNPHPPLPIVFNTGLYNTGLALNRERNIFLVYGSCTHNACCYCYIFTVEGEFMTRVYLGFNVRNLPKLHAPPFVSFTDERILLEIDGNRVREIYDLRVNLICFEGTILDVDKDGNYYIIPHYPSEIIVFSPFGIQLYSTTLSFEYLGNEKFFVTNKYFFILNFCWRRQNNYLSLKLQGHTTQLNIHQYSRTTGNLLETATYLIPPRFNRCSIDQSNNVVIDFHMSNEYCVCYSDGRVADYKFEDEIKDGTITSEDFLITENLQLIRIFEREYFSRMQLLKHRSECELEEISCPYTDYGCKAGTMLRRDLLAHKKEFYKEHQDMSLTKLNDEIEQLREENVPLKKKQTEMEWETKTMKKI</sequence>
<comment type="caution">
    <text evidence="2">The sequence shown here is derived from an EMBL/GenBank/DDBJ whole genome shotgun (WGS) entry which is preliminary data.</text>
</comment>
<organism evidence="2 3">
    <name type="scientific">Oopsacas minuta</name>
    <dbReference type="NCBI Taxonomy" id="111878"/>
    <lineage>
        <taxon>Eukaryota</taxon>
        <taxon>Metazoa</taxon>
        <taxon>Porifera</taxon>
        <taxon>Hexactinellida</taxon>
        <taxon>Hexasterophora</taxon>
        <taxon>Lyssacinosida</taxon>
        <taxon>Leucopsacidae</taxon>
        <taxon>Oopsacas</taxon>
    </lineage>
</organism>
<accession>A0AAV7K2U7</accession>
<keyword evidence="3" id="KW-1185">Reference proteome</keyword>
<dbReference type="AlphaFoldDB" id="A0AAV7K2U7"/>
<name>A0AAV7K2U7_9METZ</name>
<dbReference type="SUPFAM" id="SSF49599">
    <property type="entry name" value="TRAF domain-like"/>
    <property type="match status" value="1"/>
</dbReference>
<feature type="coiled-coil region" evidence="1">
    <location>
        <begin position="332"/>
        <end position="359"/>
    </location>
</feature>